<dbReference type="InterPro" id="IPR032675">
    <property type="entry name" value="LRR_dom_sf"/>
</dbReference>
<comment type="caution">
    <text evidence="2">The sequence shown here is derived from an EMBL/GenBank/DDBJ whole genome shotgun (WGS) entry which is preliminary data.</text>
</comment>
<evidence type="ECO:0000313" key="2">
    <source>
        <dbReference type="EMBL" id="MED6135751.1"/>
    </source>
</evidence>
<dbReference type="SUPFAM" id="SSF52058">
    <property type="entry name" value="L domain-like"/>
    <property type="match status" value="2"/>
</dbReference>
<gene>
    <name evidence="2" type="ORF">PIB30_049499</name>
</gene>
<dbReference type="PANTHER" id="PTHR47186">
    <property type="entry name" value="LEUCINE-RICH REPEAT-CONTAINING PROTEIN 57"/>
    <property type="match status" value="1"/>
</dbReference>
<sequence length="633" mass="71726">MLPSSLGELIHLHYLNVSGSAIKTLPESLCKLSYLQTLKLGSCSKLTMLPNGMYNLVNLRHLDITGTPLKEMPKGMGKLKQLHILSNYIVGKQKEYGIQELGGLLNLHGSFLIQKLENVVDINQARNARIMDKKHIDKLWLEWSSGNDMVSNIQIEGDVLNNLRPHTGLKELIIDGYKGKIFPDWLGQHSYNNMTSVSLYSCKNCCKLPSLGQLPSLKSLTIYGFSELKCIGDEFYKNEDDHTLHIVPFPSLETLKFMQMPCWELWYSPSSEAFPQLNNLEIEECPKLKGDIVNQIFMRIVSSSSDVSKVRTLFMHAENFTGMSLDGDSLSLRGCEWLVESTFMATIIHHLTSLQDIEINGFLCAAISLPKSLQKLVIWNCTELEFPEQQQHKYDLVELEIYASCDSLASLSLDAFPNLKTLSISECSNLESISMSEPPHTALQSLTITRCHKLEALPRKMDTLVPNLQSLHIQDCGRICRFPEGGLPPNLQKLCVNGSDVLLRGLSSMGKLEALTHLEIYACDYESRINSFPEVDTLPHLPSLTTLQISSFQNLETLECNELLHLTSLQQLHIQYCRNLQYLEREKLPSSLLLLEIKDCPLLEEGCENKHQHIWPKIKHIPTIRLNYEDFSK</sequence>
<dbReference type="Proteomes" id="UP001341840">
    <property type="component" value="Unassembled WGS sequence"/>
</dbReference>
<name>A0ABU6SHG4_9FABA</name>
<accession>A0ABU6SHG4</accession>
<keyword evidence="3" id="KW-1185">Reference proteome</keyword>
<protein>
    <recommendedName>
        <fullName evidence="1">R13L1/DRL21-like LRR repeat region domain-containing protein</fullName>
    </recommendedName>
</protein>
<organism evidence="2 3">
    <name type="scientific">Stylosanthes scabra</name>
    <dbReference type="NCBI Taxonomy" id="79078"/>
    <lineage>
        <taxon>Eukaryota</taxon>
        <taxon>Viridiplantae</taxon>
        <taxon>Streptophyta</taxon>
        <taxon>Embryophyta</taxon>
        <taxon>Tracheophyta</taxon>
        <taxon>Spermatophyta</taxon>
        <taxon>Magnoliopsida</taxon>
        <taxon>eudicotyledons</taxon>
        <taxon>Gunneridae</taxon>
        <taxon>Pentapetalae</taxon>
        <taxon>rosids</taxon>
        <taxon>fabids</taxon>
        <taxon>Fabales</taxon>
        <taxon>Fabaceae</taxon>
        <taxon>Papilionoideae</taxon>
        <taxon>50 kb inversion clade</taxon>
        <taxon>dalbergioids sensu lato</taxon>
        <taxon>Dalbergieae</taxon>
        <taxon>Pterocarpus clade</taxon>
        <taxon>Stylosanthes</taxon>
    </lineage>
</organism>
<evidence type="ECO:0000259" key="1">
    <source>
        <dbReference type="Pfam" id="PF25019"/>
    </source>
</evidence>
<reference evidence="2 3" key="1">
    <citation type="journal article" date="2023" name="Plants (Basel)">
        <title>Bridging the Gap: Combining Genomics and Transcriptomics Approaches to Understand Stylosanthes scabra, an Orphan Legume from the Brazilian Caatinga.</title>
        <authorList>
            <person name="Ferreira-Neto J.R.C."/>
            <person name="da Silva M.D."/>
            <person name="Binneck E."/>
            <person name="de Melo N.F."/>
            <person name="da Silva R.H."/>
            <person name="de Melo A.L.T.M."/>
            <person name="Pandolfi V."/>
            <person name="Bustamante F.O."/>
            <person name="Brasileiro-Vidal A.C."/>
            <person name="Benko-Iseppon A.M."/>
        </authorList>
    </citation>
    <scope>NUCLEOTIDE SEQUENCE [LARGE SCALE GENOMIC DNA]</scope>
    <source>
        <tissue evidence="2">Leaves</tissue>
    </source>
</reference>
<dbReference type="EMBL" id="JASCZI010060748">
    <property type="protein sequence ID" value="MED6135751.1"/>
    <property type="molecule type" value="Genomic_DNA"/>
</dbReference>
<dbReference type="InterPro" id="IPR056789">
    <property type="entry name" value="LRR_R13L1-DRL21"/>
</dbReference>
<evidence type="ECO:0000313" key="3">
    <source>
        <dbReference type="Proteomes" id="UP001341840"/>
    </source>
</evidence>
<dbReference type="Pfam" id="PF25019">
    <property type="entry name" value="LRR_R13L1-DRL21"/>
    <property type="match status" value="1"/>
</dbReference>
<dbReference type="Gene3D" id="3.80.10.10">
    <property type="entry name" value="Ribonuclease Inhibitor"/>
    <property type="match status" value="4"/>
</dbReference>
<dbReference type="PANTHER" id="PTHR47186:SF42">
    <property type="entry name" value="DISEASE RESISTANCE RPP13-LIKE PROTEIN 1"/>
    <property type="match status" value="1"/>
</dbReference>
<proteinExistence type="predicted"/>
<feature type="domain" description="R13L1/DRL21-like LRR repeat region" evidence="1">
    <location>
        <begin position="98"/>
        <end position="224"/>
    </location>
</feature>